<dbReference type="Proteomes" id="UP000002668">
    <property type="component" value="Genome"/>
</dbReference>
<gene>
    <name evidence="1" type="ORF">LEMA_uP063560.1</name>
</gene>
<name>E4ZG10_LEPMJ</name>
<dbReference type="EMBL" id="FP929064">
    <property type="protein sequence ID" value="CBX90230.1"/>
    <property type="molecule type" value="Genomic_DNA"/>
</dbReference>
<dbReference type="HOGENOM" id="CLU_2996880_0_0_1"/>
<protein>
    <submittedName>
        <fullName evidence="1">Uncharacterized protein</fullName>
    </submittedName>
</protein>
<dbReference type="VEuPathDB" id="FungiDB:LEMA_uP063560.1"/>
<sequence>MHIDSLELCTCRARRGRIGTGDKSDGEAEAAADENGAALAACLVFTTSFKVQAVKIV</sequence>
<evidence type="ECO:0000313" key="2">
    <source>
        <dbReference type="Proteomes" id="UP000002668"/>
    </source>
</evidence>
<reference evidence="2" key="1">
    <citation type="journal article" date="2011" name="Nat. Commun.">
        <title>Effector diversification within compartments of the Leptosphaeria maculans genome affected by Repeat-Induced Point mutations.</title>
        <authorList>
            <person name="Rouxel T."/>
            <person name="Grandaubert J."/>
            <person name="Hane J.K."/>
            <person name="Hoede C."/>
            <person name="van de Wouw A.P."/>
            <person name="Couloux A."/>
            <person name="Dominguez V."/>
            <person name="Anthouard V."/>
            <person name="Bally P."/>
            <person name="Bourras S."/>
            <person name="Cozijnsen A.J."/>
            <person name="Ciuffetti L.M."/>
            <person name="Degrave A."/>
            <person name="Dilmaghani A."/>
            <person name="Duret L."/>
            <person name="Fudal I."/>
            <person name="Goodwin S.B."/>
            <person name="Gout L."/>
            <person name="Glaser N."/>
            <person name="Linglin J."/>
            <person name="Kema G.H.J."/>
            <person name="Lapalu N."/>
            <person name="Lawrence C.B."/>
            <person name="May K."/>
            <person name="Meyer M."/>
            <person name="Ollivier B."/>
            <person name="Poulain J."/>
            <person name="Schoch C.L."/>
            <person name="Simon A."/>
            <person name="Spatafora J.W."/>
            <person name="Stachowiak A."/>
            <person name="Turgeon B.G."/>
            <person name="Tyler B.M."/>
            <person name="Vincent D."/>
            <person name="Weissenbach J."/>
            <person name="Amselem J."/>
            <person name="Quesneville H."/>
            <person name="Oliver R.P."/>
            <person name="Wincker P."/>
            <person name="Balesdent M.-H."/>
            <person name="Howlett B.J."/>
        </authorList>
    </citation>
    <scope>NUCLEOTIDE SEQUENCE [LARGE SCALE GENOMIC DNA]</scope>
    <source>
        <strain evidence="2">JN3 / isolate v23.1.3 / race Av1-4-5-6-7-8</strain>
    </source>
</reference>
<accession>E4ZG10</accession>
<keyword evidence="2" id="KW-1185">Reference proteome</keyword>
<dbReference type="InParanoid" id="E4ZG10"/>
<organism evidence="1 2">
    <name type="scientific">Leptosphaeria maculans (strain JN3 / isolate v23.1.3 / race Av1-4-5-6-7-8)</name>
    <name type="common">Blackleg fungus</name>
    <name type="synonym">Phoma lingam</name>
    <dbReference type="NCBI Taxonomy" id="985895"/>
    <lineage>
        <taxon>Eukaryota</taxon>
        <taxon>Fungi</taxon>
        <taxon>Dikarya</taxon>
        <taxon>Ascomycota</taxon>
        <taxon>Pezizomycotina</taxon>
        <taxon>Dothideomycetes</taxon>
        <taxon>Pleosporomycetidae</taxon>
        <taxon>Pleosporales</taxon>
        <taxon>Pleosporineae</taxon>
        <taxon>Leptosphaeriaceae</taxon>
        <taxon>Plenodomus</taxon>
        <taxon>Plenodomus lingam/Leptosphaeria maculans species complex</taxon>
    </lineage>
</organism>
<evidence type="ECO:0000313" key="1">
    <source>
        <dbReference type="EMBL" id="CBX90230.1"/>
    </source>
</evidence>
<proteinExistence type="predicted"/>
<dbReference type="AlphaFoldDB" id="E4ZG10"/>